<feature type="region of interest" description="Disordered" evidence="1">
    <location>
        <begin position="203"/>
        <end position="272"/>
    </location>
</feature>
<organism evidence="2 3">
    <name type="scientific">Synechococcus phage S-SRM01</name>
    <dbReference type="NCBI Taxonomy" id="2781608"/>
    <lineage>
        <taxon>Viruses</taxon>
        <taxon>Duplodnaviria</taxon>
        <taxon>Heunggongvirae</taxon>
        <taxon>Uroviricota</taxon>
        <taxon>Caudoviricetes</taxon>
        <taxon>Pantevenvirales</taxon>
        <taxon>Kyanoviridae</taxon>
        <taxon>Serangoonvirus</taxon>
        <taxon>Serangoonvirus essarone</taxon>
    </lineage>
</organism>
<evidence type="ECO:0000256" key="1">
    <source>
        <dbReference type="SAM" id="MobiDB-lite"/>
    </source>
</evidence>
<evidence type="ECO:0000313" key="2">
    <source>
        <dbReference type="EMBL" id="QPX48195.1"/>
    </source>
</evidence>
<keyword evidence="3" id="KW-1185">Reference proteome</keyword>
<dbReference type="GeneID" id="77946400"/>
<proteinExistence type="predicted"/>
<protein>
    <submittedName>
        <fullName evidence="2">Peptidase</fullName>
    </submittedName>
</protein>
<dbReference type="Proteomes" id="UP000664915">
    <property type="component" value="Segment"/>
</dbReference>
<feature type="compositionally biased region" description="Low complexity" evidence="1">
    <location>
        <begin position="252"/>
        <end position="262"/>
    </location>
</feature>
<dbReference type="EMBL" id="MW015081">
    <property type="protein sequence ID" value="QPX48195.1"/>
    <property type="molecule type" value="Genomic_DNA"/>
</dbReference>
<dbReference type="RefSeq" id="YP_010670205.1">
    <property type="nucleotide sequence ID" value="NC_070963.1"/>
</dbReference>
<reference evidence="2" key="1">
    <citation type="submission" date="2020-09" db="EMBL/GenBank/DDBJ databases">
        <authorList>
            <person name="Zhang D."/>
            <person name="Hatherill J.R."/>
            <person name="Ramirez J.F."/>
            <person name="Edinger B."/>
            <person name="Balarin R."/>
            <person name="Sullivan A."/>
            <person name="Humpal K.M."/>
            <person name="Guseva A."/>
            <person name="Butela K.A."/>
            <person name="Garlena R.A."/>
            <person name="Russell D.A."/>
            <person name="Pope W.H."/>
            <person name="Jacobs-Sera D."/>
            <person name="Hatfull G.F."/>
        </authorList>
    </citation>
    <scope>NUCLEOTIDE SEQUENCE</scope>
</reference>
<dbReference type="KEGG" id="vg:77946400"/>
<name>A0A879R442_9CAUD</name>
<accession>A0A879R442</accession>
<sequence length="732" mass="83783">MIGSFQNKPMTVRHEIKSQLAKLLATEDLVVEHKKVETAQFNVHTRVLTLPMWEKASNTVYDLLVGHEVGHALYTPDEDWTQNHKVPPQFVNVVEDARIEKLMKRRYAGLAKTFYNGYKELAKDDFFQIGDDNLETYNLADRANLYFKIGNFTNVPIQRGEEMEIINQIAGAETFSDALNAAEVLYKYCKQKQQEEIKVNLDAHETPQSGSGSGSDSGEFENQEKSENDQPETEGSDGSGSKGETQQKKDNNQNPQSQNGQQGDEDTDPEVKTMESLEEALKDLASTSGYENVYLELPKLDLNKIIVTNTEIHNKCKETWGEYLVNSGYSSDEIFGKVDKKFNEFKRSAQKEVNYLVKEFECRKAADSYARATTARTGVLDCSKLHTYKFNEDLFKKVTTLANGKNHGLIFILDWSGSMGNVMLDTVKQLFNLVWFCKKVSIPFEVYSFTTDYPLVKYDEQGKANMRTLAYEKRDGLIQVGEWFSLMNMLTSKTNTRTLDDQMRNIWRLACSFDSKNYIRYNIPLGMSLSGTPLNESLIALHQILPKFQKENKLQKIQCVVLTDGEACGIKCHREVKRHWENEPYIGTSHIGNNSFLRDRKTGHTYSLNCEWHEMTDIFLQNLRDKFEDINFIGIRILESGGVGTFVRRYCGYYGDQYNKVMSIWKKQKAFSLKNTGYHTYFGLSANALSQDSEFEVSDDATKSQIKNAFMKSLKSKKMNKKILGEFIELVV</sequence>
<evidence type="ECO:0000313" key="3">
    <source>
        <dbReference type="Proteomes" id="UP000664915"/>
    </source>
</evidence>